<dbReference type="InterPro" id="IPR004635">
    <property type="entry name" value="Pept_S49_SppA"/>
</dbReference>
<gene>
    <name evidence="6" type="primary">sppA</name>
    <name evidence="6" type="ORF">HB943_06440</name>
</gene>
<comment type="similarity">
    <text evidence="1">Belongs to the peptidase S49 family.</text>
</comment>
<dbReference type="NCBIfam" id="TIGR00706">
    <property type="entry name" value="SppA_dom"/>
    <property type="match status" value="1"/>
</dbReference>
<dbReference type="AlphaFoldDB" id="A0A841Z799"/>
<dbReference type="CDD" id="cd07023">
    <property type="entry name" value="S49_Sppa_N_C"/>
    <property type="match status" value="1"/>
</dbReference>
<name>A0A841Z799_9LIST</name>
<sequence length="340" mass="36603">MNAKRWIAIGIVAALLVVSGITKIASTLLASDDENEMSFVDSLMATDSGVAEVVMEDGNPDKRIAVLSIDGAIQDTGSSDSLLGGSEGYNHTSFMDQLEQIREDDSVSGVLLNVNSPGGGVVESAEIRDKILQIKKEKKLPVYVSFGSMAASGGYYVSAPADKIFASPETLTGSIGVIMQGYDFSELMKKVGISDNTIKSGKYKDIMSSTRPMTAEEKAIMQSMIDDSYSQFVKVVAEGRHMTDAEVRKIADGRIYDGRQAKANGLIDAFGYEEQALDALKKEQDLKGAQVFEYDSSGGSLASLFSSSISQIVGQKSEAHQAVQLMNMMEAPRLMYLYGK</sequence>
<keyword evidence="3" id="KW-0378">Hydrolase</keyword>
<dbReference type="PANTHER" id="PTHR42987:SF7">
    <property type="entry name" value="SIGNAL PEPTIDE PEPTIDASE SPPA-RELATED"/>
    <property type="match status" value="1"/>
</dbReference>
<dbReference type="Gene3D" id="3.90.226.10">
    <property type="entry name" value="2-enoyl-CoA Hydratase, Chain A, domain 1"/>
    <property type="match status" value="2"/>
</dbReference>
<dbReference type="GO" id="GO:0006508">
    <property type="term" value="P:proteolysis"/>
    <property type="evidence" value="ECO:0007669"/>
    <property type="project" value="UniProtKB-KW"/>
</dbReference>
<evidence type="ECO:0000256" key="3">
    <source>
        <dbReference type="ARBA" id="ARBA00022801"/>
    </source>
</evidence>
<dbReference type="InterPro" id="IPR002142">
    <property type="entry name" value="Peptidase_S49"/>
</dbReference>
<evidence type="ECO:0000256" key="2">
    <source>
        <dbReference type="ARBA" id="ARBA00022670"/>
    </source>
</evidence>
<evidence type="ECO:0000256" key="4">
    <source>
        <dbReference type="ARBA" id="ARBA00022825"/>
    </source>
</evidence>
<feature type="domain" description="Peptidase S49" evidence="5">
    <location>
        <begin position="135"/>
        <end position="286"/>
    </location>
</feature>
<dbReference type="Proteomes" id="UP000564536">
    <property type="component" value="Unassembled WGS sequence"/>
</dbReference>
<evidence type="ECO:0000256" key="1">
    <source>
        <dbReference type="ARBA" id="ARBA00008683"/>
    </source>
</evidence>
<reference evidence="6 7" key="1">
    <citation type="submission" date="2020-03" db="EMBL/GenBank/DDBJ databases">
        <title>Soil Listeria distribution.</title>
        <authorList>
            <person name="Liao J."/>
            <person name="Wiedmann M."/>
        </authorList>
    </citation>
    <scope>NUCLEOTIDE SEQUENCE [LARGE SCALE GENOMIC DNA]</scope>
    <source>
        <strain evidence="6 7">FSL L7-1523</strain>
    </source>
</reference>
<evidence type="ECO:0000259" key="5">
    <source>
        <dbReference type="Pfam" id="PF01343"/>
    </source>
</evidence>
<dbReference type="GO" id="GO:0008236">
    <property type="term" value="F:serine-type peptidase activity"/>
    <property type="evidence" value="ECO:0007669"/>
    <property type="project" value="UniProtKB-KW"/>
</dbReference>
<accession>A0A841Z799</accession>
<protein>
    <submittedName>
        <fullName evidence="6">Signal peptide peptidase SppA</fullName>
    </submittedName>
</protein>
<comment type="caution">
    <text evidence="6">The sequence shown here is derived from an EMBL/GenBank/DDBJ whole genome shotgun (WGS) entry which is preliminary data.</text>
</comment>
<keyword evidence="2" id="KW-0645">Protease</keyword>
<dbReference type="InterPro" id="IPR047272">
    <property type="entry name" value="S49_SppA_C"/>
</dbReference>
<dbReference type="SUPFAM" id="SSF52096">
    <property type="entry name" value="ClpP/crotonase"/>
    <property type="match status" value="1"/>
</dbReference>
<dbReference type="Pfam" id="PF01343">
    <property type="entry name" value="Peptidase_S49"/>
    <property type="match status" value="1"/>
</dbReference>
<proteinExistence type="inferred from homology"/>
<dbReference type="InterPro" id="IPR029045">
    <property type="entry name" value="ClpP/crotonase-like_dom_sf"/>
</dbReference>
<keyword evidence="4" id="KW-0720">Serine protease</keyword>
<evidence type="ECO:0000313" key="7">
    <source>
        <dbReference type="Proteomes" id="UP000564536"/>
    </source>
</evidence>
<dbReference type="PANTHER" id="PTHR42987">
    <property type="entry name" value="PEPTIDASE S49"/>
    <property type="match status" value="1"/>
</dbReference>
<organism evidence="6 7">
    <name type="scientific">Listeria weihenstephanensis</name>
    <dbReference type="NCBI Taxonomy" id="1006155"/>
    <lineage>
        <taxon>Bacteria</taxon>
        <taxon>Bacillati</taxon>
        <taxon>Bacillota</taxon>
        <taxon>Bacilli</taxon>
        <taxon>Bacillales</taxon>
        <taxon>Listeriaceae</taxon>
        <taxon>Listeria</taxon>
    </lineage>
</organism>
<dbReference type="RefSeq" id="WP_185425393.1">
    <property type="nucleotide sequence ID" value="NZ_JAARRL010000008.1"/>
</dbReference>
<evidence type="ECO:0000313" key="6">
    <source>
        <dbReference type="EMBL" id="MBC1500236.1"/>
    </source>
</evidence>
<dbReference type="EMBL" id="JAARRL010000008">
    <property type="protein sequence ID" value="MBC1500236.1"/>
    <property type="molecule type" value="Genomic_DNA"/>
</dbReference>